<sequence>MDFKALHEAIPYATGEKLHVMEMKPYPNITLSMPGRHQKETDPVGGDFVVMVDDVNKGWIKHQFTHGDLWHDLEKKKDADKDNAVLLMKDYAAVVRGADPETTSWDFENGLVSEDLEFVWDHTLLPQTFLYAVQCLAVAEHRRYWPHECQGGGRYLPARFSMGIIEGKWAARDAEQYQYRGRQGLENLIKEKGRPAPLKKFAES</sequence>
<protein>
    <submittedName>
        <fullName evidence="1">Uncharacterized protein</fullName>
    </submittedName>
</protein>
<gene>
    <name evidence="1" type="primary">190</name>
    <name evidence="1" type="ORF">SEA_FAUST_190</name>
</gene>
<name>A0A7G9UZ07_9CAUD</name>
<dbReference type="GeneID" id="77927485"/>
<accession>A0A7G9UZ07</accession>
<organism evidence="1 2">
    <name type="scientific">Streptomyces phage Faust</name>
    <dbReference type="NCBI Taxonomy" id="2767565"/>
    <lineage>
        <taxon>Viruses</taxon>
        <taxon>Duplodnaviria</taxon>
        <taxon>Heunggongvirae</taxon>
        <taxon>Uroviricota</taxon>
        <taxon>Caudoviricetes</taxon>
        <taxon>Stanwilliamsviridae</taxon>
        <taxon>Loccivirinae</taxon>
        <taxon>Faustvirus</taxon>
        <taxon>Faustvirus faust</taxon>
    </lineage>
</organism>
<keyword evidence="2" id="KW-1185">Reference proteome</keyword>
<dbReference type="Proteomes" id="UP000516151">
    <property type="component" value="Segment"/>
</dbReference>
<evidence type="ECO:0000313" key="1">
    <source>
        <dbReference type="EMBL" id="QNN99262.1"/>
    </source>
</evidence>
<dbReference type="EMBL" id="MT684598">
    <property type="protein sequence ID" value="QNN99262.1"/>
    <property type="molecule type" value="Genomic_DNA"/>
</dbReference>
<proteinExistence type="predicted"/>
<reference evidence="1 2" key="1">
    <citation type="submission" date="2020-06" db="EMBL/GenBank/DDBJ databases">
        <authorList>
            <person name="Arora M.N."/>
            <person name="Dalling M.T."/>
            <person name="Dawson S.P.M."/>
            <person name="Elia S.N."/>
            <person name="Burke B."/>
            <person name="Shaffer C.D."/>
            <person name="Weston-Hafer K.A."/>
            <person name="Garlena R.A."/>
            <person name="Russell D.A."/>
            <person name="Pope W.H."/>
            <person name="Jacobs-Sera D."/>
            <person name="Hatfull G.F."/>
        </authorList>
    </citation>
    <scope>NUCLEOTIDE SEQUENCE [LARGE SCALE GENOMIC DNA]</scope>
</reference>
<evidence type="ECO:0000313" key="2">
    <source>
        <dbReference type="Proteomes" id="UP000516151"/>
    </source>
</evidence>
<dbReference type="KEGG" id="vg:77927485"/>
<dbReference type="RefSeq" id="YP_010651769.1">
    <property type="nucleotide sequence ID" value="NC_070783.1"/>
</dbReference>